<sequence>MLSSGPCPWSVDAEATYARGSSSRHAAVRRRRALETASTGGLDTEGGPGRSEAAKHWSPGNLYRTDLDVFVKCRLQGSRMQKVLT</sequence>
<dbReference type="HOGENOM" id="CLU_2513026_0_0_1"/>
<accession>E4ZNY7</accession>
<dbReference type="VEuPathDB" id="FungiDB:LEMA_uP042570.1"/>
<dbReference type="AlphaFoldDB" id="E4ZNY7"/>
<organism evidence="3">
    <name type="scientific">Leptosphaeria maculans (strain JN3 / isolate v23.1.3 / race Av1-4-5-6-7-8)</name>
    <name type="common">Blackleg fungus</name>
    <name type="synonym">Phoma lingam</name>
    <dbReference type="NCBI Taxonomy" id="985895"/>
    <lineage>
        <taxon>Eukaryota</taxon>
        <taxon>Fungi</taxon>
        <taxon>Dikarya</taxon>
        <taxon>Ascomycota</taxon>
        <taxon>Pezizomycotina</taxon>
        <taxon>Dothideomycetes</taxon>
        <taxon>Pleosporomycetidae</taxon>
        <taxon>Pleosporales</taxon>
        <taxon>Pleosporineae</taxon>
        <taxon>Leptosphaeriaceae</taxon>
        <taxon>Plenodomus</taxon>
        <taxon>Plenodomus lingam/Leptosphaeria maculans species complex</taxon>
    </lineage>
</organism>
<feature type="region of interest" description="Disordered" evidence="1">
    <location>
        <begin position="18"/>
        <end position="58"/>
    </location>
</feature>
<evidence type="ECO:0000256" key="1">
    <source>
        <dbReference type="SAM" id="MobiDB-lite"/>
    </source>
</evidence>
<dbReference type="InParanoid" id="E4ZNY7"/>
<name>E4ZNY7_LEPMJ</name>
<evidence type="ECO:0000313" key="3">
    <source>
        <dbReference type="Proteomes" id="UP000002668"/>
    </source>
</evidence>
<dbReference type="Proteomes" id="UP000002668">
    <property type="component" value="Genome"/>
</dbReference>
<protein>
    <submittedName>
        <fullName evidence="2">Predicted protein</fullName>
    </submittedName>
</protein>
<keyword evidence="3" id="KW-1185">Reference proteome</keyword>
<dbReference type="EMBL" id="FP929105">
    <property type="protein sequence ID" value="CBX93356.1"/>
    <property type="molecule type" value="Genomic_DNA"/>
</dbReference>
<gene>
    <name evidence="2" type="ORF">LEMA_uP042570.1</name>
</gene>
<reference evidence="3" key="1">
    <citation type="journal article" date="2011" name="Nat. Commun.">
        <title>Effector diversification within compartments of the Leptosphaeria maculans genome affected by Repeat-Induced Point mutations.</title>
        <authorList>
            <person name="Rouxel T."/>
            <person name="Grandaubert J."/>
            <person name="Hane J.K."/>
            <person name="Hoede C."/>
            <person name="van de Wouw A.P."/>
            <person name="Couloux A."/>
            <person name="Dominguez V."/>
            <person name="Anthouard V."/>
            <person name="Bally P."/>
            <person name="Bourras S."/>
            <person name="Cozijnsen A.J."/>
            <person name="Ciuffetti L.M."/>
            <person name="Degrave A."/>
            <person name="Dilmaghani A."/>
            <person name="Duret L."/>
            <person name="Fudal I."/>
            <person name="Goodwin S.B."/>
            <person name="Gout L."/>
            <person name="Glaser N."/>
            <person name="Linglin J."/>
            <person name="Kema G.H.J."/>
            <person name="Lapalu N."/>
            <person name="Lawrence C.B."/>
            <person name="May K."/>
            <person name="Meyer M."/>
            <person name="Ollivier B."/>
            <person name="Poulain J."/>
            <person name="Schoch C.L."/>
            <person name="Simon A."/>
            <person name="Spatafora J.W."/>
            <person name="Stachowiak A."/>
            <person name="Turgeon B.G."/>
            <person name="Tyler B.M."/>
            <person name="Vincent D."/>
            <person name="Weissenbach J."/>
            <person name="Amselem J."/>
            <person name="Quesneville H."/>
            <person name="Oliver R.P."/>
            <person name="Wincker P."/>
            <person name="Balesdent M.-H."/>
            <person name="Howlett B.J."/>
        </authorList>
    </citation>
    <scope>NUCLEOTIDE SEQUENCE [LARGE SCALE GENOMIC DNA]</scope>
    <source>
        <strain evidence="3">JN3 / isolate v23.1.3 / race Av1-4-5-6-7-8</strain>
    </source>
</reference>
<evidence type="ECO:0000313" key="2">
    <source>
        <dbReference type="EMBL" id="CBX93356.1"/>
    </source>
</evidence>
<proteinExistence type="predicted"/>